<feature type="region of interest" description="Disordered" evidence="1">
    <location>
        <begin position="1"/>
        <end position="68"/>
    </location>
</feature>
<name>A0A139HHG5_9PEZI</name>
<evidence type="ECO:0000313" key="2">
    <source>
        <dbReference type="EMBL" id="KXT01799.1"/>
    </source>
</evidence>
<sequence length="365" mass="42019">MARTKTRALAVQRASTRKRKQADDDGIEPPSKRQQQNRRDVGTRRNSLKRGRAQTMEERRCEDQRKRRRISVRREATLIGRFEESSSPHPNRPLTPLNIDYISDAGDTDYSDDTEGVPSPSWADMGTYSLRALMSRAKRRVKSGKSGREISYRPWDPVSSGLPPADYYVNMPEAEKSFWYGYCRKAQMACAGLTFEGYWDSNAGEWRRRIAVKHEFGSGLEEASPTNWRPEGESLARRARFVPASPGHGDLTVDMMSPEEYALHQLRVRGLLRAVEQNPSPGFEYDEENRKRKERFRIVPVPSRVEPLNTLSEHVVNRRVVDGLLDVVESVKPESRPLGQAATARKEAEDEWAAWNRREQRQYWV</sequence>
<evidence type="ECO:0000256" key="1">
    <source>
        <dbReference type="SAM" id="MobiDB-lite"/>
    </source>
</evidence>
<dbReference type="OrthoDB" id="3646395at2759"/>
<reference evidence="2 3" key="1">
    <citation type="submission" date="2015-07" db="EMBL/GenBank/DDBJ databases">
        <title>Comparative genomics of the Sigatoka disease complex on banana suggests a link between parallel evolutionary changes in Pseudocercospora fijiensis and Pseudocercospora eumusae and increased virulence on the banana host.</title>
        <authorList>
            <person name="Chang T.-C."/>
            <person name="Salvucci A."/>
            <person name="Crous P.W."/>
            <person name="Stergiopoulos I."/>
        </authorList>
    </citation>
    <scope>NUCLEOTIDE SEQUENCE [LARGE SCALE GENOMIC DNA]</scope>
    <source>
        <strain evidence="2 3">CBS 114824</strain>
    </source>
</reference>
<organism evidence="2 3">
    <name type="scientific">Pseudocercospora eumusae</name>
    <dbReference type="NCBI Taxonomy" id="321146"/>
    <lineage>
        <taxon>Eukaryota</taxon>
        <taxon>Fungi</taxon>
        <taxon>Dikarya</taxon>
        <taxon>Ascomycota</taxon>
        <taxon>Pezizomycotina</taxon>
        <taxon>Dothideomycetes</taxon>
        <taxon>Dothideomycetidae</taxon>
        <taxon>Mycosphaerellales</taxon>
        <taxon>Mycosphaerellaceae</taxon>
        <taxon>Pseudocercospora</taxon>
    </lineage>
</organism>
<dbReference type="Proteomes" id="UP000070133">
    <property type="component" value="Unassembled WGS sequence"/>
</dbReference>
<dbReference type="AlphaFoldDB" id="A0A139HHG5"/>
<keyword evidence="3" id="KW-1185">Reference proteome</keyword>
<proteinExistence type="predicted"/>
<evidence type="ECO:0000313" key="3">
    <source>
        <dbReference type="Proteomes" id="UP000070133"/>
    </source>
</evidence>
<gene>
    <name evidence="2" type="ORF">AC578_2024</name>
</gene>
<accession>A0A139HHG5</accession>
<feature type="compositionally biased region" description="Basic and acidic residues" evidence="1">
    <location>
        <begin position="55"/>
        <end position="65"/>
    </location>
</feature>
<comment type="caution">
    <text evidence="2">The sequence shown here is derived from an EMBL/GenBank/DDBJ whole genome shotgun (WGS) entry which is preliminary data.</text>
</comment>
<protein>
    <submittedName>
        <fullName evidence="2">Uncharacterized protein</fullName>
    </submittedName>
</protein>
<dbReference type="EMBL" id="LFZN01000050">
    <property type="protein sequence ID" value="KXT01799.1"/>
    <property type="molecule type" value="Genomic_DNA"/>
</dbReference>